<evidence type="ECO:0000259" key="2">
    <source>
        <dbReference type="Pfam" id="PF24173"/>
    </source>
</evidence>
<proteinExistence type="predicted"/>
<dbReference type="AlphaFoldDB" id="A0A0D0BIT1"/>
<evidence type="ECO:0000256" key="1">
    <source>
        <dbReference type="SAM" id="MobiDB-lite"/>
    </source>
</evidence>
<dbReference type="Pfam" id="PF24181">
    <property type="entry name" value="TPR_TTI1_C"/>
    <property type="match status" value="1"/>
</dbReference>
<evidence type="ECO:0008006" key="6">
    <source>
        <dbReference type="Google" id="ProtNLM"/>
    </source>
</evidence>
<reference evidence="4 5" key="1">
    <citation type="submission" date="2014-04" db="EMBL/GenBank/DDBJ databases">
        <authorList>
            <consortium name="DOE Joint Genome Institute"/>
            <person name="Kuo A."/>
            <person name="Ruytinx J."/>
            <person name="Rineau F."/>
            <person name="Colpaert J."/>
            <person name="Kohler A."/>
            <person name="Nagy L.G."/>
            <person name="Floudas D."/>
            <person name="Copeland A."/>
            <person name="Barry K.W."/>
            <person name="Cichocki N."/>
            <person name="Veneault-Fourrey C."/>
            <person name="LaButti K."/>
            <person name="Lindquist E.A."/>
            <person name="Lipzen A."/>
            <person name="Lundell T."/>
            <person name="Morin E."/>
            <person name="Murat C."/>
            <person name="Sun H."/>
            <person name="Tunlid A."/>
            <person name="Henrissat B."/>
            <person name="Grigoriev I.V."/>
            <person name="Hibbett D.S."/>
            <person name="Martin F."/>
            <person name="Nordberg H.P."/>
            <person name="Cantor M.N."/>
            <person name="Hua S.X."/>
        </authorList>
    </citation>
    <scope>NUCLEOTIDE SEQUENCE [LARGE SCALE GENOMIC DNA]</scope>
    <source>
        <strain evidence="4 5">UH-Slu-Lm8-n1</strain>
    </source>
</reference>
<dbReference type="EMBL" id="KN835132">
    <property type="protein sequence ID" value="KIK49454.1"/>
    <property type="molecule type" value="Genomic_DNA"/>
</dbReference>
<dbReference type="Pfam" id="PF24173">
    <property type="entry name" value="TPR_TTI1_N"/>
    <property type="match status" value="1"/>
</dbReference>
<dbReference type="FunCoup" id="A0A0D0BIT1">
    <property type="interactions" value="550"/>
</dbReference>
<accession>A0A0D0BIT1</accession>
<feature type="domain" description="TTI1 N-terminal TPR" evidence="2">
    <location>
        <begin position="20"/>
        <end position="385"/>
    </location>
</feature>
<feature type="domain" description="TTI1 C-terminal TPR" evidence="3">
    <location>
        <begin position="820"/>
        <end position="1108"/>
    </location>
</feature>
<dbReference type="GO" id="GO:0005737">
    <property type="term" value="C:cytoplasm"/>
    <property type="evidence" value="ECO:0007669"/>
    <property type="project" value="TreeGrafter"/>
</dbReference>
<dbReference type="STRING" id="930992.A0A0D0BIT1"/>
<organism evidence="4 5">
    <name type="scientific">Suillus luteus UH-Slu-Lm8-n1</name>
    <dbReference type="NCBI Taxonomy" id="930992"/>
    <lineage>
        <taxon>Eukaryota</taxon>
        <taxon>Fungi</taxon>
        <taxon>Dikarya</taxon>
        <taxon>Basidiomycota</taxon>
        <taxon>Agaricomycotina</taxon>
        <taxon>Agaricomycetes</taxon>
        <taxon>Agaricomycetidae</taxon>
        <taxon>Boletales</taxon>
        <taxon>Suillineae</taxon>
        <taxon>Suillaceae</taxon>
        <taxon>Suillus</taxon>
    </lineage>
</organism>
<dbReference type="HOGENOM" id="CLU_004955_0_0_1"/>
<dbReference type="Gene3D" id="1.25.10.10">
    <property type="entry name" value="Leucine-rich Repeat Variant"/>
    <property type="match status" value="1"/>
</dbReference>
<dbReference type="OrthoDB" id="49511at2759"/>
<protein>
    <recommendedName>
        <fullName evidence="6">TEL2-interacting protein 1</fullName>
    </recommendedName>
</protein>
<reference evidence="5" key="2">
    <citation type="submission" date="2015-01" db="EMBL/GenBank/DDBJ databases">
        <title>Evolutionary Origins and Diversification of the Mycorrhizal Mutualists.</title>
        <authorList>
            <consortium name="DOE Joint Genome Institute"/>
            <consortium name="Mycorrhizal Genomics Consortium"/>
            <person name="Kohler A."/>
            <person name="Kuo A."/>
            <person name="Nagy L.G."/>
            <person name="Floudas D."/>
            <person name="Copeland A."/>
            <person name="Barry K.W."/>
            <person name="Cichocki N."/>
            <person name="Veneault-Fourrey C."/>
            <person name="LaButti K."/>
            <person name="Lindquist E.A."/>
            <person name="Lipzen A."/>
            <person name="Lundell T."/>
            <person name="Morin E."/>
            <person name="Murat C."/>
            <person name="Riley R."/>
            <person name="Ohm R."/>
            <person name="Sun H."/>
            <person name="Tunlid A."/>
            <person name="Henrissat B."/>
            <person name="Grigoriev I.V."/>
            <person name="Hibbett D.S."/>
            <person name="Martin F."/>
        </authorList>
    </citation>
    <scope>NUCLEOTIDE SEQUENCE [LARGE SCALE GENOMIC DNA]</scope>
    <source>
        <strain evidence="5">UH-Slu-Lm8-n1</strain>
    </source>
</reference>
<dbReference type="InterPro" id="IPR011989">
    <property type="entry name" value="ARM-like"/>
</dbReference>
<evidence type="ECO:0000313" key="4">
    <source>
        <dbReference type="EMBL" id="KIK49454.1"/>
    </source>
</evidence>
<dbReference type="InterPro" id="IPR057567">
    <property type="entry name" value="TPR_TTI1_C"/>
</dbReference>
<evidence type="ECO:0000259" key="3">
    <source>
        <dbReference type="Pfam" id="PF24181"/>
    </source>
</evidence>
<dbReference type="Pfam" id="PF21547">
    <property type="entry name" value="TTI1"/>
    <property type="match status" value="1"/>
</dbReference>
<dbReference type="InterPro" id="IPR049362">
    <property type="entry name" value="TTI1_rpt"/>
</dbReference>
<dbReference type="PANTHER" id="PTHR18460:SF3">
    <property type="entry name" value="TELO2-INTERACTING PROTEIN 1 HOMOLOG"/>
    <property type="match status" value="1"/>
</dbReference>
<name>A0A0D0BIT1_9AGAM</name>
<keyword evidence="5" id="KW-1185">Reference proteome</keyword>
<dbReference type="SUPFAM" id="SSF48371">
    <property type="entry name" value="ARM repeat"/>
    <property type="match status" value="1"/>
</dbReference>
<dbReference type="InterPro" id="IPR057566">
    <property type="entry name" value="TPR_TTI1_N"/>
</dbReference>
<dbReference type="InterPro" id="IPR016024">
    <property type="entry name" value="ARM-type_fold"/>
</dbReference>
<dbReference type="Proteomes" id="UP000054485">
    <property type="component" value="Unassembled WGS sequence"/>
</dbReference>
<sequence>MSDRRLMNTQASDSLSQQWFSKFKCICVPLLEKSQLSAGTVATVLPLLSNLESTLLDAGGTDFILSQSLVSYIFFPLSTILRRNESSAIPDQILEKIFGIIAILCETWWWYCDIQIWDQIFKLSSSIIGGIEGKGKGKVRDDETKEAAARCLWAILRDRRAEDAPQDSPEELLHTRVSQLQAHSQSLQFMPVLGQTINTLILTAKSPHLPLQRISLKILRALISIYASEQFLPSILPGVVSSMTRIALGMSSKKGWVNGDIVALSLDILGLVIVKSLGDDVSIREGVIRSVVDLEDFINLADAPVADTNQLELPPYLTPRTSSWLRASASQLHIAINSLTLLVNHPTPLALVALSAFSRTILASTYLTLPQSRPLLLSWLLSLSNCAFPEVSQAAHHALSELLATVSDARLSLLQALLEISKENLSSLPRSIVSQDDNKVEHIAGQIEAICRLATSSSTSSTGLGLTSISLGIDTLLGPTGGIEKWGFTLLSVLEFTSPQMNVSQGSTAQLLLEDNADNLDTINFPEVLLKNVLSRSTRTALARMLRALGESSGENSIYAVEWFVSIGRYSRTNNAIAALWCAARLLEGISGFSLDEGGIAISSGPRSRKLERFARGLARDLAELWDEEPDFDSQTDTPHTDRQTDDSLLKTEFTKGFKIIRATLQVAEPRATLPTLSEGQPILHTIFRLQLLSITAGILQARYASVLIQVLYPVLHSIVSPIPHLSLTGLATLHFMSAVMSYASPANLLLSNFDYALDSVSRRLSRRWLDVDATKVMAVLVRLVGADVVQKAGDVVEECFDRLDEYHGYEVIVQGLVEVLGEVIKVIEVEEPPTQKEGQDDMQTSVIISSLEPLFEWLSHRKDLPPHEDAADHGPTPHRAWGATKADEESDEKQSDGPTTQMKVAEDAEPACTPGQALTKQMVSRSIYFLTHASPVIRARILTLLSSATPVLPESALLPSIHLAWPFILNRLNDAEPFVVSAAASLVESLVKHVGSFMGRRVWDDVWPRFGDILKKLDASDDQNALARRGYGAVGTESAYTHSHRLYRSILRTMTAAVAGVHMQDASGWQVILAFRRFLHKQAHEELQACARELYIALGRGNEDAVWLALMATCGHLTGEVAYLRESRWDIQDNVRVILNEGWNVSEDVYSSLLEQSCRSIVSKTN</sequence>
<dbReference type="InParanoid" id="A0A0D0BIT1"/>
<gene>
    <name evidence="4" type="ORF">CY34DRAFT_796860</name>
</gene>
<evidence type="ECO:0000313" key="5">
    <source>
        <dbReference type="Proteomes" id="UP000054485"/>
    </source>
</evidence>
<feature type="region of interest" description="Disordered" evidence="1">
    <location>
        <begin position="865"/>
        <end position="913"/>
    </location>
</feature>
<dbReference type="InterPro" id="IPR052587">
    <property type="entry name" value="TELO2-interacting_protein_1"/>
</dbReference>
<dbReference type="PANTHER" id="PTHR18460">
    <property type="entry name" value="TEL2 INTERACTING PROTEIN 1 TTI1 FAMILY MEMBER"/>
    <property type="match status" value="1"/>
</dbReference>